<comment type="caution">
    <text evidence="2">The sequence shown here is derived from an EMBL/GenBank/DDBJ whole genome shotgun (WGS) entry which is preliminary data.</text>
</comment>
<accession>A0ABV1FN69</accession>
<evidence type="ECO:0000256" key="1">
    <source>
        <dbReference type="SAM" id="SignalP"/>
    </source>
</evidence>
<evidence type="ECO:0000313" key="3">
    <source>
        <dbReference type="Proteomes" id="UP001487296"/>
    </source>
</evidence>
<keyword evidence="1" id="KW-0732">Signal</keyword>
<proteinExistence type="predicted"/>
<keyword evidence="3" id="KW-1185">Reference proteome</keyword>
<feature type="signal peptide" evidence="1">
    <location>
        <begin position="1"/>
        <end position="18"/>
    </location>
</feature>
<dbReference type="Proteomes" id="UP001487296">
    <property type="component" value="Unassembled WGS sequence"/>
</dbReference>
<protein>
    <submittedName>
        <fullName evidence="2">Uncharacterized protein</fullName>
    </submittedName>
</protein>
<sequence length="173" mass="18884">MKSSCLALAFAWMLSSFAGVNSASAQSRLQPIKGSSVSVSPSKANVPVRREVKKLIVSIASPNGFEYAGVDENEQSMADYTFGSTQNTGKYLQWSNEAYDYGRTYYLKHWNVSIKQDYDTSTGIDDLTIAKQPTASAKKGVYSLTGVKLSDGNDLSNLPKGIYVVDGKKVMKR</sequence>
<evidence type="ECO:0000313" key="2">
    <source>
        <dbReference type="EMBL" id="MEQ2485844.1"/>
    </source>
</evidence>
<dbReference type="RefSeq" id="WP_215758844.1">
    <property type="nucleotide sequence ID" value="NZ_JAHKBE010000003.1"/>
</dbReference>
<organism evidence="2 3">
    <name type="scientific">Hallella faecis</name>
    <dbReference type="NCBI Taxonomy" id="2841596"/>
    <lineage>
        <taxon>Bacteria</taxon>
        <taxon>Pseudomonadati</taxon>
        <taxon>Bacteroidota</taxon>
        <taxon>Bacteroidia</taxon>
        <taxon>Bacteroidales</taxon>
        <taxon>Prevotellaceae</taxon>
        <taxon>Hallella</taxon>
    </lineage>
</organism>
<reference evidence="2 3" key="1">
    <citation type="submission" date="2024-04" db="EMBL/GenBank/DDBJ databases">
        <title>Human intestinal bacterial collection.</title>
        <authorList>
            <person name="Pauvert C."/>
            <person name="Hitch T.C.A."/>
            <person name="Clavel T."/>
        </authorList>
    </citation>
    <scope>NUCLEOTIDE SEQUENCE [LARGE SCALE GENOMIC DNA]</scope>
    <source>
        <strain evidence="2 3">CLA-AA-H145</strain>
    </source>
</reference>
<dbReference type="EMBL" id="JBBNFP010000004">
    <property type="protein sequence ID" value="MEQ2485844.1"/>
    <property type="molecule type" value="Genomic_DNA"/>
</dbReference>
<gene>
    <name evidence="2" type="ORF">AAAT34_02090</name>
</gene>
<feature type="chain" id="PRO_5046435671" evidence="1">
    <location>
        <begin position="19"/>
        <end position="173"/>
    </location>
</feature>
<name>A0ABV1FN69_9BACT</name>